<proteinExistence type="predicted"/>
<feature type="transmembrane region" description="Helical" evidence="1">
    <location>
        <begin position="36"/>
        <end position="54"/>
    </location>
</feature>
<evidence type="ECO:0000313" key="3">
    <source>
        <dbReference type="Proteomes" id="UP000268469"/>
    </source>
</evidence>
<accession>A0A660SKP7</accession>
<organism evidence="2 3">
    <name type="scientific">candidate division WOR-3 bacterium</name>
    <dbReference type="NCBI Taxonomy" id="2052148"/>
    <lineage>
        <taxon>Bacteria</taxon>
        <taxon>Bacteria division WOR-3</taxon>
    </lineage>
</organism>
<dbReference type="AlphaFoldDB" id="A0A660SKP7"/>
<evidence type="ECO:0000256" key="1">
    <source>
        <dbReference type="SAM" id="Phobius"/>
    </source>
</evidence>
<comment type="caution">
    <text evidence="2">The sequence shown here is derived from an EMBL/GenBank/DDBJ whole genome shotgun (WGS) entry which is preliminary data.</text>
</comment>
<feature type="transmembrane region" description="Helical" evidence="1">
    <location>
        <begin position="12"/>
        <end position="30"/>
    </location>
</feature>
<protein>
    <submittedName>
        <fullName evidence="2">Uncharacterized protein</fullName>
    </submittedName>
</protein>
<keyword evidence="1" id="KW-1133">Transmembrane helix</keyword>
<name>A0A660SKP7_UNCW3</name>
<gene>
    <name evidence="2" type="ORF">DRP53_01900</name>
</gene>
<sequence length="168" mass="18779">MILIIGVVGLDCQFDLTIYLILLIIASYSSRRLLPTLIPLPAAFFIIGINYLFIRDPKPFVAARFYFATAFALSYTAMTSAEEIASGISWFLSGFGIRIKQDLYILLATVKSIDLKKVSWRDLPSWMGTLLTQKIDPKRCEGDSCSPQMLDFVAAILTGFLIILVLRS</sequence>
<feature type="transmembrane region" description="Helical" evidence="1">
    <location>
        <begin position="149"/>
        <end position="166"/>
    </location>
</feature>
<keyword evidence="1" id="KW-0812">Transmembrane</keyword>
<keyword evidence="1" id="KW-0472">Membrane</keyword>
<dbReference type="Proteomes" id="UP000268469">
    <property type="component" value="Unassembled WGS sequence"/>
</dbReference>
<evidence type="ECO:0000313" key="2">
    <source>
        <dbReference type="EMBL" id="RKX71344.1"/>
    </source>
</evidence>
<reference evidence="2 3" key="1">
    <citation type="submission" date="2018-06" db="EMBL/GenBank/DDBJ databases">
        <title>Extensive metabolic versatility and redundancy in microbially diverse, dynamic hydrothermal sediments.</title>
        <authorList>
            <person name="Dombrowski N."/>
            <person name="Teske A."/>
            <person name="Baker B.J."/>
        </authorList>
    </citation>
    <scope>NUCLEOTIDE SEQUENCE [LARGE SCALE GENOMIC DNA]</scope>
    <source>
        <strain evidence="2">B36_G15</strain>
    </source>
</reference>
<dbReference type="EMBL" id="QNBE01000011">
    <property type="protein sequence ID" value="RKX71344.1"/>
    <property type="molecule type" value="Genomic_DNA"/>
</dbReference>